<dbReference type="Proteomes" id="UP000814243">
    <property type="component" value="Unassembled WGS sequence"/>
</dbReference>
<dbReference type="AlphaFoldDB" id="A0A922S9M7"/>
<accession>A0A922S9M7</accession>
<protein>
    <submittedName>
        <fullName evidence="1">Uncharacterized protein</fullName>
    </submittedName>
</protein>
<evidence type="ECO:0000313" key="1">
    <source>
        <dbReference type="EMBL" id="KAH9628968.1"/>
    </source>
</evidence>
<sequence>MYIEPAAFRAPSAESLAVSESSPIWTQCLPSPLFAGKKAPLKTFEEIQPLIQQGRKRELKLLIRENSWPINSPVRASLWPALCRQHQHGKSMLDGFYWDMVTQVDIAPPDKVMSPPRSWNFRRVFVQVLSIDSVTSNEYTSERFEIQVR</sequence>
<gene>
    <name evidence="1" type="ORF">HF086_001878</name>
</gene>
<evidence type="ECO:0000313" key="2">
    <source>
        <dbReference type="Proteomes" id="UP000814243"/>
    </source>
</evidence>
<comment type="caution">
    <text evidence="1">The sequence shown here is derived from an EMBL/GenBank/DDBJ whole genome shotgun (WGS) entry which is preliminary data.</text>
</comment>
<dbReference type="EMBL" id="JACEFF010000881">
    <property type="protein sequence ID" value="KAH9628968.1"/>
    <property type="molecule type" value="Genomic_DNA"/>
</dbReference>
<organism evidence="1 2">
    <name type="scientific">Spodoptera exigua</name>
    <name type="common">Beet armyworm</name>
    <name type="synonym">Noctua fulgens</name>
    <dbReference type="NCBI Taxonomy" id="7107"/>
    <lineage>
        <taxon>Eukaryota</taxon>
        <taxon>Metazoa</taxon>
        <taxon>Ecdysozoa</taxon>
        <taxon>Arthropoda</taxon>
        <taxon>Hexapoda</taxon>
        <taxon>Insecta</taxon>
        <taxon>Pterygota</taxon>
        <taxon>Neoptera</taxon>
        <taxon>Endopterygota</taxon>
        <taxon>Lepidoptera</taxon>
        <taxon>Glossata</taxon>
        <taxon>Ditrysia</taxon>
        <taxon>Noctuoidea</taxon>
        <taxon>Noctuidae</taxon>
        <taxon>Amphipyrinae</taxon>
        <taxon>Spodoptera</taxon>
    </lineage>
</organism>
<reference evidence="1" key="1">
    <citation type="journal article" date="2021" name="G3 (Bethesda)">
        <title>Genome and transcriptome analysis of the beet armyworm Spodoptera exigua reveals targets for pest control. .</title>
        <authorList>
            <person name="Simon S."/>
            <person name="Breeschoten T."/>
            <person name="Jansen H.J."/>
            <person name="Dirks R.P."/>
            <person name="Schranz M.E."/>
            <person name="Ros V.I.D."/>
        </authorList>
    </citation>
    <scope>NUCLEOTIDE SEQUENCE</scope>
    <source>
        <strain evidence="1">TB_SE_WUR_2020</strain>
    </source>
</reference>
<proteinExistence type="predicted"/>
<name>A0A922S9M7_SPOEX</name>